<dbReference type="AlphaFoldDB" id="A0A5E4X2V5"/>
<gene>
    <name evidence="1" type="ORF">PNO31109_03617</name>
</gene>
<accession>A0A5E4X2V5</accession>
<proteinExistence type="predicted"/>
<organism evidence="1 2">
    <name type="scientific">Pandoraea nosoerga</name>
    <dbReference type="NCBI Taxonomy" id="2508296"/>
    <lineage>
        <taxon>Bacteria</taxon>
        <taxon>Pseudomonadati</taxon>
        <taxon>Pseudomonadota</taxon>
        <taxon>Betaproteobacteria</taxon>
        <taxon>Burkholderiales</taxon>
        <taxon>Burkholderiaceae</taxon>
        <taxon>Pandoraea</taxon>
    </lineage>
</organism>
<evidence type="ECO:0000313" key="1">
    <source>
        <dbReference type="EMBL" id="VVE30650.1"/>
    </source>
</evidence>
<evidence type="ECO:0000313" key="2">
    <source>
        <dbReference type="Proteomes" id="UP000367825"/>
    </source>
</evidence>
<name>A0A5E4X2V5_9BURK</name>
<dbReference type="Proteomes" id="UP000367825">
    <property type="component" value="Unassembled WGS sequence"/>
</dbReference>
<sequence>MWRLPSNPTGLAARHDGSVAQRIGECIGLPTISNALSHAPHTPPVHDTVTLCAADAQRLRLPAAKRPWRGVCEGYGQWDERGSGLG</sequence>
<keyword evidence="2" id="KW-1185">Reference proteome</keyword>
<protein>
    <submittedName>
        <fullName evidence="1">Uncharacterized protein</fullName>
    </submittedName>
</protein>
<reference evidence="1 2" key="1">
    <citation type="submission" date="2019-08" db="EMBL/GenBank/DDBJ databases">
        <authorList>
            <person name="Peeters C."/>
        </authorList>
    </citation>
    <scope>NUCLEOTIDE SEQUENCE [LARGE SCALE GENOMIC DNA]</scope>
    <source>
        <strain evidence="1 2">LMG 31109</strain>
    </source>
</reference>
<dbReference type="EMBL" id="CABPSC010000015">
    <property type="protein sequence ID" value="VVE30650.1"/>
    <property type="molecule type" value="Genomic_DNA"/>
</dbReference>